<reference evidence="2" key="1">
    <citation type="journal article" date="2022" name="bioRxiv">
        <title>Sequencing and chromosome-scale assembly of the giantPleurodeles waltlgenome.</title>
        <authorList>
            <person name="Brown T."/>
            <person name="Elewa A."/>
            <person name="Iarovenko S."/>
            <person name="Subramanian E."/>
            <person name="Araus A.J."/>
            <person name="Petzold A."/>
            <person name="Susuki M."/>
            <person name="Suzuki K.-i.T."/>
            <person name="Hayashi T."/>
            <person name="Toyoda A."/>
            <person name="Oliveira C."/>
            <person name="Osipova E."/>
            <person name="Leigh N.D."/>
            <person name="Simon A."/>
            <person name="Yun M.H."/>
        </authorList>
    </citation>
    <scope>NUCLEOTIDE SEQUENCE</scope>
    <source>
        <strain evidence="2">20211129_DDA</strain>
        <tissue evidence="2">Liver</tissue>
    </source>
</reference>
<accession>A0AAV7RXV3</accession>
<dbReference type="EMBL" id="JANPWB010000009">
    <property type="protein sequence ID" value="KAJ1157336.1"/>
    <property type="molecule type" value="Genomic_DNA"/>
</dbReference>
<evidence type="ECO:0000313" key="3">
    <source>
        <dbReference type="Proteomes" id="UP001066276"/>
    </source>
</evidence>
<name>A0AAV7RXV3_PLEWA</name>
<proteinExistence type="predicted"/>
<feature type="region of interest" description="Disordered" evidence="1">
    <location>
        <begin position="31"/>
        <end position="104"/>
    </location>
</feature>
<protein>
    <submittedName>
        <fullName evidence="2">Uncharacterized protein</fullName>
    </submittedName>
</protein>
<dbReference type="Proteomes" id="UP001066276">
    <property type="component" value="Chromosome 5"/>
</dbReference>
<organism evidence="2 3">
    <name type="scientific">Pleurodeles waltl</name>
    <name type="common">Iberian ribbed newt</name>
    <dbReference type="NCBI Taxonomy" id="8319"/>
    <lineage>
        <taxon>Eukaryota</taxon>
        <taxon>Metazoa</taxon>
        <taxon>Chordata</taxon>
        <taxon>Craniata</taxon>
        <taxon>Vertebrata</taxon>
        <taxon>Euteleostomi</taxon>
        <taxon>Amphibia</taxon>
        <taxon>Batrachia</taxon>
        <taxon>Caudata</taxon>
        <taxon>Salamandroidea</taxon>
        <taxon>Salamandridae</taxon>
        <taxon>Pleurodelinae</taxon>
        <taxon>Pleurodeles</taxon>
    </lineage>
</organism>
<evidence type="ECO:0000256" key="1">
    <source>
        <dbReference type="SAM" id="MobiDB-lite"/>
    </source>
</evidence>
<sequence length="104" mass="11887">MGTLITALRGYEKVTRNILWFLKVNLTEAFEEEPEVEGSMWEAGRDNPNTQVNKDSGAGVRPGSQNQQGLSARTDQQEAVPLRSWRYHRRPKAQPTQRLRDFAC</sequence>
<comment type="caution">
    <text evidence="2">The sequence shown here is derived from an EMBL/GenBank/DDBJ whole genome shotgun (WGS) entry which is preliminary data.</text>
</comment>
<keyword evidence="3" id="KW-1185">Reference proteome</keyword>
<evidence type="ECO:0000313" key="2">
    <source>
        <dbReference type="EMBL" id="KAJ1157336.1"/>
    </source>
</evidence>
<dbReference type="AlphaFoldDB" id="A0AAV7RXV3"/>
<gene>
    <name evidence="2" type="ORF">NDU88_010050</name>
</gene>
<feature type="compositionally biased region" description="Polar residues" evidence="1">
    <location>
        <begin position="63"/>
        <end position="74"/>
    </location>
</feature>